<proteinExistence type="inferred from homology"/>
<keyword evidence="3" id="KW-0472">Membrane</keyword>
<keyword evidence="3" id="KW-0812">Transmembrane</keyword>
<dbReference type="EMBL" id="JAVDQG010000004">
    <property type="protein sequence ID" value="MDR6226235.1"/>
    <property type="molecule type" value="Genomic_DNA"/>
</dbReference>
<dbReference type="Proteomes" id="UP001185012">
    <property type="component" value="Unassembled WGS sequence"/>
</dbReference>
<organism evidence="5 6">
    <name type="scientific">Desmospora profundinema</name>
    <dbReference type="NCBI Taxonomy" id="1571184"/>
    <lineage>
        <taxon>Bacteria</taxon>
        <taxon>Bacillati</taxon>
        <taxon>Bacillota</taxon>
        <taxon>Bacilli</taxon>
        <taxon>Bacillales</taxon>
        <taxon>Thermoactinomycetaceae</taxon>
        <taxon>Desmospora</taxon>
    </lineage>
</organism>
<accession>A0ABU1IN68</accession>
<keyword evidence="3" id="KW-1133">Transmembrane helix</keyword>
<name>A0ABU1IN68_9BACL</name>
<comment type="caution">
    <text evidence="5">The sequence shown here is derived from an EMBL/GenBank/DDBJ whole genome shotgun (WGS) entry which is preliminary data.</text>
</comment>
<dbReference type="PANTHER" id="PTHR37312:SF1">
    <property type="entry name" value="MEMBRANE-BOUND ACYLTRANSFERASE YKRP-RELATED"/>
    <property type="match status" value="1"/>
</dbReference>
<feature type="domain" description="Acyltransferase 3" evidence="4">
    <location>
        <begin position="16"/>
        <end position="321"/>
    </location>
</feature>
<keyword evidence="6" id="KW-1185">Reference proteome</keyword>
<evidence type="ECO:0000259" key="4">
    <source>
        <dbReference type="Pfam" id="PF01757"/>
    </source>
</evidence>
<feature type="transmembrane region" description="Helical" evidence="3">
    <location>
        <begin position="80"/>
        <end position="98"/>
    </location>
</feature>
<comment type="subcellular location">
    <subcellularLocation>
        <location evidence="1">Membrane</location>
    </subcellularLocation>
</comment>
<protein>
    <submittedName>
        <fullName evidence="5">Fucose 4-O-acetylase-like acetyltransferase</fullName>
    </submittedName>
</protein>
<dbReference type="RefSeq" id="WP_309865848.1">
    <property type="nucleotide sequence ID" value="NZ_JAVDQG010000004.1"/>
</dbReference>
<evidence type="ECO:0000313" key="5">
    <source>
        <dbReference type="EMBL" id="MDR6226235.1"/>
    </source>
</evidence>
<dbReference type="InterPro" id="IPR052734">
    <property type="entry name" value="Nod_factor_acetyltransferase"/>
</dbReference>
<reference evidence="5 6" key="1">
    <citation type="submission" date="2023-07" db="EMBL/GenBank/DDBJ databases">
        <title>Genomic Encyclopedia of Type Strains, Phase IV (KMG-IV): sequencing the most valuable type-strain genomes for metagenomic binning, comparative biology and taxonomic classification.</title>
        <authorList>
            <person name="Goeker M."/>
        </authorList>
    </citation>
    <scope>NUCLEOTIDE SEQUENCE [LARGE SCALE GENOMIC DNA]</scope>
    <source>
        <strain evidence="5 6">DSM 45903</strain>
    </source>
</reference>
<sequence>MSIPKPEEIKPRQRDYYFDNVKFLLVLLVVIGHAYASLIDDSTILKVSYLAIYSFHMPLFILIAGYFSKNIHKEDQSKKIIASILIPYVIFEILYSVYDHLLYGTDRIDISILEPYWIMWFLFSMFLWRLILPYFITLKYPLATAFALSIMIGYVDEADRYLSLSRTVAFFPFFLLGYLLQRHHFDWLFKSVKRWVAWIGLAALFPLMYGLEFLSPLDANWRQWMFFALPYEDVGHTEWYAGLYRLGLMALALMVSILFLVIVPRGKTVFSEWGARSIYVYLFHGFFIRAYTAFNWNELFSGPIFYLTVTLASVLLTILLSSKWVMAATHPLVQPKAHWIFHEKRSTRRLKNPSDATSS</sequence>
<evidence type="ECO:0000313" key="6">
    <source>
        <dbReference type="Proteomes" id="UP001185012"/>
    </source>
</evidence>
<feature type="transmembrane region" description="Helical" evidence="3">
    <location>
        <begin position="110"/>
        <end position="131"/>
    </location>
</feature>
<gene>
    <name evidence="5" type="ORF">JOE21_002241</name>
</gene>
<feature type="transmembrane region" description="Helical" evidence="3">
    <location>
        <begin position="21"/>
        <end position="38"/>
    </location>
</feature>
<feature type="transmembrane region" description="Helical" evidence="3">
    <location>
        <begin position="243"/>
        <end position="263"/>
    </location>
</feature>
<comment type="similarity">
    <text evidence="2">Belongs to the acyltransferase 3 family.</text>
</comment>
<evidence type="ECO:0000256" key="1">
    <source>
        <dbReference type="ARBA" id="ARBA00004370"/>
    </source>
</evidence>
<evidence type="ECO:0000256" key="2">
    <source>
        <dbReference type="ARBA" id="ARBA00007400"/>
    </source>
</evidence>
<feature type="transmembrane region" description="Helical" evidence="3">
    <location>
        <begin position="192"/>
        <end position="211"/>
    </location>
</feature>
<dbReference type="InterPro" id="IPR002656">
    <property type="entry name" value="Acyl_transf_3_dom"/>
</dbReference>
<dbReference type="PANTHER" id="PTHR37312">
    <property type="entry name" value="MEMBRANE-BOUND ACYLTRANSFERASE YKRP-RELATED"/>
    <property type="match status" value="1"/>
</dbReference>
<feature type="transmembrane region" description="Helical" evidence="3">
    <location>
        <begin position="161"/>
        <end position="180"/>
    </location>
</feature>
<feature type="transmembrane region" description="Helical" evidence="3">
    <location>
        <begin position="50"/>
        <end position="68"/>
    </location>
</feature>
<dbReference type="Pfam" id="PF01757">
    <property type="entry name" value="Acyl_transf_3"/>
    <property type="match status" value="1"/>
</dbReference>
<feature type="transmembrane region" description="Helical" evidence="3">
    <location>
        <begin position="300"/>
        <end position="320"/>
    </location>
</feature>
<feature type="transmembrane region" description="Helical" evidence="3">
    <location>
        <begin position="275"/>
        <end position="294"/>
    </location>
</feature>
<evidence type="ECO:0000256" key="3">
    <source>
        <dbReference type="SAM" id="Phobius"/>
    </source>
</evidence>